<feature type="region of interest" description="Disordered" evidence="1">
    <location>
        <begin position="188"/>
        <end position="207"/>
    </location>
</feature>
<evidence type="ECO:0000313" key="4">
    <source>
        <dbReference type="Proteomes" id="UP000438182"/>
    </source>
</evidence>
<accession>A0A6I4NSF4</accession>
<sequence length="207" mass="23687">MQWWNDFWDWFTQPANRDVLYTAAVLFFGVLIAGIIAALVARSSTKRVVRMHDEERKAAAIAALVDAATEASVWNSLTPQEQVLADRAVGQADIIVRLLPIRGSDVAANWASHQLHELKRASATFGYQLDPAVVEFRDRLVEWQHHPGRMRRRFQLDLERWRLQRAEPETAQNAEQDQWVAEQHHERYAPVTQSDAVASQPTAVIER</sequence>
<dbReference type="EMBL" id="WSTA01000005">
    <property type="protein sequence ID" value="MWB97376.1"/>
    <property type="molecule type" value="Genomic_DNA"/>
</dbReference>
<feature type="compositionally biased region" description="Polar residues" evidence="1">
    <location>
        <begin position="191"/>
        <end position="207"/>
    </location>
</feature>
<keyword evidence="2" id="KW-0472">Membrane</keyword>
<comment type="caution">
    <text evidence="3">The sequence shown here is derived from an EMBL/GenBank/DDBJ whole genome shotgun (WGS) entry which is preliminary data.</text>
</comment>
<keyword evidence="2" id="KW-1133">Transmembrane helix</keyword>
<evidence type="ECO:0000256" key="2">
    <source>
        <dbReference type="SAM" id="Phobius"/>
    </source>
</evidence>
<protein>
    <submittedName>
        <fullName evidence="3">Uncharacterized protein</fullName>
    </submittedName>
</protein>
<dbReference type="AlphaFoldDB" id="A0A6I4NSF4"/>
<proteinExistence type="predicted"/>
<dbReference type="RefSeq" id="WP_160422720.1">
    <property type="nucleotide sequence ID" value="NZ_WSTA01000005.1"/>
</dbReference>
<keyword evidence="4" id="KW-1185">Reference proteome</keyword>
<organism evidence="3 4">
    <name type="scientific">Agromyces seonyuensis</name>
    <dbReference type="NCBI Taxonomy" id="2662446"/>
    <lineage>
        <taxon>Bacteria</taxon>
        <taxon>Bacillati</taxon>
        <taxon>Actinomycetota</taxon>
        <taxon>Actinomycetes</taxon>
        <taxon>Micrococcales</taxon>
        <taxon>Microbacteriaceae</taxon>
        <taxon>Agromyces</taxon>
    </lineage>
</organism>
<feature type="transmembrane region" description="Helical" evidence="2">
    <location>
        <begin position="20"/>
        <end position="41"/>
    </location>
</feature>
<evidence type="ECO:0000256" key="1">
    <source>
        <dbReference type="SAM" id="MobiDB-lite"/>
    </source>
</evidence>
<name>A0A6I4NSF4_9MICO</name>
<evidence type="ECO:0000313" key="3">
    <source>
        <dbReference type="EMBL" id="MWB97376.1"/>
    </source>
</evidence>
<dbReference type="Proteomes" id="UP000438182">
    <property type="component" value="Unassembled WGS sequence"/>
</dbReference>
<keyword evidence="2" id="KW-0812">Transmembrane</keyword>
<reference evidence="3 4" key="1">
    <citation type="submission" date="2019-12" db="EMBL/GenBank/DDBJ databases">
        <authorList>
            <person name="Kim Y.S."/>
        </authorList>
    </citation>
    <scope>NUCLEOTIDE SEQUENCE [LARGE SCALE GENOMIC DNA]</scope>
    <source>
        <strain evidence="3 4">MMS17-SY077</strain>
    </source>
</reference>
<gene>
    <name evidence="3" type="ORF">GB864_02210</name>
</gene>